<reference evidence="2 3" key="1">
    <citation type="submission" date="2020-01" db="EMBL/GenBank/DDBJ databases">
        <title>Investigation of new actinobacteria for the biodesulphurisation of diesel fuel.</title>
        <authorList>
            <person name="Athi Narayanan S.M."/>
        </authorList>
    </citation>
    <scope>NUCLEOTIDE SEQUENCE [LARGE SCALE GENOMIC DNA]</scope>
    <source>
        <strain evidence="2 3">213E</strain>
    </source>
</reference>
<comment type="caution">
    <text evidence="2">The sequence shown here is derived from an EMBL/GenBank/DDBJ whole genome shotgun (WGS) entry which is preliminary data.</text>
</comment>
<dbReference type="InterPro" id="IPR037401">
    <property type="entry name" value="SnoaL-like"/>
</dbReference>
<evidence type="ECO:0000313" key="2">
    <source>
        <dbReference type="EMBL" id="NDK91343.1"/>
    </source>
</evidence>
<dbReference type="InterPro" id="IPR032710">
    <property type="entry name" value="NTF2-like_dom_sf"/>
</dbReference>
<dbReference type="EMBL" id="JAADZU010000065">
    <property type="protein sequence ID" value="NDK91343.1"/>
    <property type="molecule type" value="Genomic_DNA"/>
</dbReference>
<feature type="domain" description="SnoaL-like" evidence="1">
    <location>
        <begin position="9"/>
        <end position="103"/>
    </location>
</feature>
<evidence type="ECO:0000313" key="3">
    <source>
        <dbReference type="Proteomes" id="UP000466307"/>
    </source>
</evidence>
<dbReference type="Proteomes" id="UP000466307">
    <property type="component" value="Unassembled WGS sequence"/>
</dbReference>
<name>A0A7K3LST6_9ACTN</name>
<proteinExistence type="predicted"/>
<gene>
    <name evidence="2" type="ORF">GYA93_17405</name>
</gene>
<keyword evidence="3" id="KW-1185">Reference proteome</keyword>
<dbReference type="AlphaFoldDB" id="A0A7K3LST6"/>
<protein>
    <submittedName>
        <fullName evidence="2">Nuclear transport factor 2 family protein</fullName>
    </submittedName>
</protein>
<organism evidence="2 3">
    <name type="scientific">Gordonia desulfuricans</name>
    <dbReference type="NCBI Taxonomy" id="89051"/>
    <lineage>
        <taxon>Bacteria</taxon>
        <taxon>Bacillati</taxon>
        <taxon>Actinomycetota</taxon>
        <taxon>Actinomycetes</taxon>
        <taxon>Mycobacteriales</taxon>
        <taxon>Gordoniaceae</taxon>
        <taxon>Gordonia</taxon>
    </lineage>
</organism>
<accession>A0A7K3LST6</accession>
<sequence length="107" mass="11174">MTTSLPEPVRASIDATNAGDLQAFLGSFTPDGAVDDWGRVFGGLAAITRWSDAEYLGKNVTLEVTSVSATGDDVVVIATVGGDGFNGPSTFTFTVDGEKIARMTIRE</sequence>
<dbReference type="RefSeq" id="WP_059035059.1">
    <property type="nucleotide sequence ID" value="NZ_JAADZU010000065.1"/>
</dbReference>
<dbReference type="SUPFAM" id="SSF54427">
    <property type="entry name" value="NTF2-like"/>
    <property type="match status" value="1"/>
</dbReference>
<evidence type="ECO:0000259" key="1">
    <source>
        <dbReference type="Pfam" id="PF12680"/>
    </source>
</evidence>
<dbReference type="Gene3D" id="3.10.450.50">
    <property type="match status" value="1"/>
</dbReference>
<dbReference type="Pfam" id="PF12680">
    <property type="entry name" value="SnoaL_2"/>
    <property type="match status" value="1"/>
</dbReference>